<name>B6JG67_AFIC5</name>
<dbReference type="OrthoDB" id="9782387at2"/>
<dbReference type="PATRIC" id="fig|504832.7.peg.1488"/>
<dbReference type="PROSITE" id="PS51918">
    <property type="entry name" value="RADICAL_SAM"/>
    <property type="match status" value="1"/>
</dbReference>
<dbReference type="SFLD" id="SFLDF00397">
    <property type="entry name" value="adenosyl-hopene_transferase"/>
    <property type="match status" value="1"/>
</dbReference>
<dbReference type="NCBIfam" id="TIGR03470">
    <property type="entry name" value="HpnH"/>
    <property type="match status" value="1"/>
</dbReference>
<dbReference type="InterPro" id="IPR050377">
    <property type="entry name" value="Radical_SAM_PqqE_MftC-like"/>
</dbReference>
<dbReference type="KEGG" id="oca:OCAR_6668"/>
<organism evidence="8 9">
    <name type="scientific">Afipia carboxidovorans (strain ATCC 49405 / DSM 1227 / KCTC 32145 / OM5)</name>
    <name type="common">Oligotropha carboxidovorans</name>
    <dbReference type="NCBI Taxonomy" id="504832"/>
    <lineage>
        <taxon>Bacteria</taxon>
        <taxon>Pseudomonadati</taxon>
        <taxon>Pseudomonadota</taxon>
        <taxon>Alphaproteobacteria</taxon>
        <taxon>Hyphomicrobiales</taxon>
        <taxon>Nitrobacteraceae</taxon>
        <taxon>Afipia</taxon>
    </lineage>
</organism>
<evidence type="ECO:0000256" key="3">
    <source>
        <dbReference type="ARBA" id="ARBA00022723"/>
    </source>
</evidence>
<dbReference type="EMBL" id="CP002826">
    <property type="protein sequence ID" value="AEI06116.1"/>
    <property type="molecule type" value="Genomic_DNA"/>
</dbReference>
<evidence type="ECO:0000256" key="2">
    <source>
        <dbReference type="ARBA" id="ARBA00022691"/>
    </source>
</evidence>
<accession>B6JG67</accession>
<dbReference type="InterPro" id="IPR058240">
    <property type="entry name" value="rSAM_sf"/>
</dbReference>
<dbReference type="SUPFAM" id="SSF102114">
    <property type="entry name" value="Radical SAM enzymes"/>
    <property type="match status" value="1"/>
</dbReference>
<keyword evidence="4" id="KW-0408">Iron</keyword>
<dbReference type="Gene3D" id="3.20.20.70">
    <property type="entry name" value="Aldolase class I"/>
    <property type="match status" value="1"/>
</dbReference>
<dbReference type="STRING" id="504832.OCA5_c14000"/>
<reference evidence="8 9" key="1">
    <citation type="journal article" date="2011" name="J. Bacteriol.">
        <title>Complete genome sequences of the chemolithoautotrophic Oligotropha carboxidovorans strains OM4 and OM5.</title>
        <authorList>
            <person name="Volland S."/>
            <person name="Rachinger M."/>
            <person name="Strittmatter A."/>
            <person name="Daniel R."/>
            <person name="Gottschalk G."/>
            <person name="Meyer O."/>
        </authorList>
    </citation>
    <scope>NUCLEOTIDE SEQUENCE [LARGE SCALE GENOMIC DNA]</scope>
    <source>
        <strain evidence="9">ATCC 49405 / DSM 1227 / KCTC 32145 / OM5</strain>
    </source>
</reference>
<keyword evidence="3" id="KW-0479">Metal-binding</keyword>
<dbReference type="eggNOG" id="COG0535">
    <property type="taxonomic scope" value="Bacteria"/>
</dbReference>
<dbReference type="PANTHER" id="PTHR11228">
    <property type="entry name" value="RADICAL SAM DOMAIN PROTEIN"/>
    <property type="match status" value="1"/>
</dbReference>
<proteinExistence type="predicted"/>
<protein>
    <submittedName>
        <fullName evidence="8">Radical SAM domain protein</fullName>
    </submittedName>
</protein>
<evidence type="ECO:0000259" key="7">
    <source>
        <dbReference type="PROSITE" id="PS51918"/>
    </source>
</evidence>
<dbReference type="RefSeq" id="WP_012563805.1">
    <property type="nucleotide sequence ID" value="NC_011386.1"/>
</dbReference>
<dbReference type="InterPro" id="IPR017833">
    <property type="entry name" value="Hopanoid_synth-assoc_rSAM_HpnH"/>
</dbReference>
<evidence type="ECO:0000256" key="6">
    <source>
        <dbReference type="SAM" id="MobiDB-lite"/>
    </source>
</evidence>
<dbReference type="PANTHER" id="PTHR11228:SF22">
    <property type="entry name" value="PEPTIDE BIOSYNTHESIS PROTEIN YYDG-RELATED"/>
    <property type="match status" value="1"/>
</dbReference>
<gene>
    <name evidence="8" type="ordered locus">OCA5_c14000</name>
</gene>
<evidence type="ECO:0000313" key="8">
    <source>
        <dbReference type="EMBL" id="AEI06116.1"/>
    </source>
</evidence>
<dbReference type="GO" id="GO:0003824">
    <property type="term" value="F:catalytic activity"/>
    <property type="evidence" value="ECO:0007669"/>
    <property type="project" value="InterPro"/>
</dbReference>
<keyword evidence="9" id="KW-1185">Reference proteome</keyword>
<dbReference type="GO" id="GO:0051536">
    <property type="term" value="F:iron-sulfur cluster binding"/>
    <property type="evidence" value="ECO:0007669"/>
    <property type="project" value="UniProtKB-KW"/>
</dbReference>
<dbReference type="InterPro" id="IPR013785">
    <property type="entry name" value="Aldolase_TIM"/>
</dbReference>
<sequence length="400" mass="44387">MAIPFFKEIKIGSYLVKQKLLGRKRYPLVLMLEPLFRCNLACAGCGKIDYPDAILNRRMSPQECWDAAEECGAPMVAIPGGEPLIHKEIGEIVRGLVARKKFVSLCTNAMLLEKKLDLFEPSPYLFFSVHLDGLRDHHDQSVCQTGVFDRAVSAIKAAKARGFTVNVNATIFDNYPAEEIAKFLDYTTELGVGVSISPGYAYERAPDQEHFLNRKKTKELFRGVFARGKGKKWNFMHSSLFLDFLAGNQNFHCEPWGMPARNIFGWQKPCYLLGEGYTKTFKELMDTTDWDSYGTGKYEKCANCMAHCGYEPTAANAAITNPLKAAWVAIRGIKTSGPMAPEIDLSKQRPAQYVFSSEVQKRLSELRADEAKEAEAKAAAKLAAQAATGKPAPEKATSAA</sequence>
<dbReference type="HOGENOM" id="CLU_052502_0_0_5"/>
<dbReference type="GO" id="GO:0046872">
    <property type="term" value="F:metal ion binding"/>
    <property type="evidence" value="ECO:0007669"/>
    <property type="project" value="UniProtKB-KW"/>
</dbReference>
<dbReference type="SFLD" id="SFLDG01067">
    <property type="entry name" value="SPASM/twitch_domain_containing"/>
    <property type="match status" value="1"/>
</dbReference>
<dbReference type="InterPro" id="IPR022563">
    <property type="entry name" value="DUF3463"/>
</dbReference>
<keyword evidence="5" id="KW-0411">Iron-sulfur</keyword>
<feature type="region of interest" description="Disordered" evidence="6">
    <location>
        <begin position="377"/>
        <end position="400"/>
    </location>
</feature>
<evidence type="ECO:0000256" key="4">
    <source>
        <dbReference type="ARBA" id="ARBA00023004"/>
    </source>
</evidence>
<comment type="cofactor">
    <cofactor evidence="1">
        <name>[4Fe-4S] cluster</name>
        <dbReference type="ChEBI" id="CHEBI:49883"/>
    </cofactor>
</comment>
<keyword evidence="2" id="KW-0949">S-adenosyl-L-methionine</keyword>
<feature type="compositionally biased region" description="Low complexity" evidence="6">
    <location>
        <begin position="379"/>
        <end position="391"/>
    </location>
</feature>
<evidence type="ECO:0000256" key="1">
    <source>
        <dbReference type="ARBA" id="ARBA00001966"/>
    </source>
</evidence>
<dbReference type="InterPro" id="IPR007197">
    <property type="entry name" value="rSAM"/>
</dbReference>
<dbReference type="KEGG" id="ocg:OCA5_c14000"/>
<evidence type="ECO:0000256" key="5">
    <source>
        <dbReference type="ARBA" id="ARBA00023014"/>
    </source>
</evidence>
<dbReference type="Proteomes" id="UP000007730">
    <property type="component" value="Chromosome"/>
</dbReference>
<dbReference type="Pfam" id="PF04055">
    <property type="entry name" value="Radical_SAM"/>
    <property type="match status" value="1"/>
</dbReference>
<dbReference type="Pfam" id="PF11946">
    <property type="entry name" value="DUF3463"/>
    <property type="match status" value="1"/>
</dbReference>
<evidence type="ECO:0000313" key="9">
    <source>
        <dbReference type="Proteomes" id="UP000007730"/>
    </source>
</evidence>
<dbReference type="AlphaFoldDB" id="B6JG67"/>
<feature type="domain" description="Radical SAM core" evidence="7">
    <location>
        <begin position="20"/>
        <end position="232"/>
    </location>
</feature>
<dbReference type="CDD" id="cd01335">
    <property type="entry name" value="Radical_SAM"/>
    <property type="match status" value="1"/>
</dbReference>
<dbReference type="SFLD" id="SFLDS00029">
    <property type="entry name" value="Radical_SAM"/>
    <property type="match status" value="1"/>
</dbReference>